<evidence type="ECO:0000256" key="13">
    <source>
        <dbReference type="ARBA" id="ARBA00042316"/>
    </source>
</evidence>
<dbReference type="EMBL" id="FWEW01003741">
    <property type="protein sequence ID" value="SLM40641.1"/>
    <property type="molecule type" value="Genomic_DNA"/>
</dbReference>
<evidence type="ECO:0000256" key="7">
    <source>
        <dbReference type="ARBA" id="ARBA00022741"/>
    </source>
</evidence>
<feature type="domain" description="UBC core" evidence="16">
    <location>
        <begin position="293"/>
        <end position="445"/>
    </location>
</feature>
<evidence type="ECO:0000313" key="17">
    <source>
        <dbReference type="EMBL" id="SLM40641.1"/>
    </source>
</evidence>
<feature type="region of interest" description="Disordered" evidence="15">
    <location>
        <begin position="176"/>
        <end position="205"/>
    </location>
</feature>
<evidence type="ECO:0000256" key="11">
    <source>
        <dbReference type="ARBA" id="ARBA00039894"/>
    </source>
</evidence>
<dbReference type="InterPro" id="IPR016135">
    <property type="entry name" value="UBQ-conjugating_enzyme/RWD"/>
</dbReference>
<dbReference type="GO" id="GO:0006915">
    <property type="term" value="P:apoptotic process"/>
    <property type="evidence" value="ECO:0007669"/>
    <property type="project" value="UniProtKB-KW"/>
</dbReference>
<dbReference type="SUPFAM" id="SSF54495">
    <property type="entry name" value="UBC-like"/>
    <property type="match status" value="2"/>
</dbReference>
<dbReference type="GO" id="GO:0004869">
    <property type="term" value="F:cysteine-type endopeptidase inhibitor activity"/>
    <property type="evidence" value="ECO:0007669"/>
    <property type="project" value="TreeGrafter"/>
</dbReference>
<comment type="subcellular location">
    <subcellularLocation>
        <location evidence="2">Cytoplasm</location>
    </subcellularLocation>
    <subcellularLocation>
        <location evidence="1">Nucleus</location>
    </subcellularLocation>
</comment>
<organism evidence="17 18">
    <name type="scientific">Lasallia pustulata</name>
    <dbReference type="NCBI Taxonomy" id="136370"/>
    <lineage>
        <taxon>Eukaryota</taxon>
        <taxon>Fungi</taxon>
        <taxon>Dikarya</taxon>
        <taxon>Ascomycota</taxon>
        <taxon>Pezizomycotina</taxon>
        <taxon>Lecanoromycetes</taxon>
        <taxon>OSLEUM clade</taxon>
        <taxon>Umbilicariomycetidae</taxon>
        <taxon>Umbilicariales</taxon>
        <taxon>Umbilicariaceae</taxon>
        <taxon>Lasallia</taxon>
    </lineage>
</organism>
<dbReference type="Pfam" id="PF00179">
    <property type="entry name" value="UQ_con"/>
    <property type="match status" value="2"/>
</dbReference>
<dbReference type="AlphaFoldDB" id="A0A1W5DC61"/>
<dbReference type="Gene3D" id="3.10.110.10">
    <property type="entry name" value="Ubiquitin Conjugating Enzyme"/>
    <property type="match status" value="2"/>
</dbReference>
<reference evidence="18" key="1">
    <citation type="submission" date="2017-03" db="EMBL/GenBank/DDBJ databases">
        <authorList>
            <person name="Sharma R."/>
            <person name="Thines M."/>
        </authorList>
    </citation>
    <scope>NUCLEOTIDE SEQUENCE [LARGE SCALE GENOMIC DNA]</scope>
</reference>
<dbReference type="CDD" id="cd00195">
    <property type="entry name" value="UBCc_UEV"/>
    <property type="match status" value="1"/>
</dbReference>
<keyword evidence="7" id="KW-0547">Nucleotide-binding</keyword>
<dbReference type="PANTHER" id="PTHR46116:SF26">
    <property type="entry name" value="UBIQUITIN-CONJUGATING ENZYME E2 Z"/>
    <property type="match status" value="1"/>
</dbReference>
<dbReference type="CDD" id="cd23809">
    <property type="entry name" value="UBCc_UBE2Z"/>
    <property type="match status" value="1"/>
</dbReference>
<dbReference type="GO" id="GO:0005524">
    <property type="term" value="F:ATP binding"/>
    <property type="evidence" value="ECO:0007669"/>
    <property type="project" value="UniProtKB-KW"/>
</dbReference>
<evidence type="ECO:0000259" key="16">
    <source>
        <dbReference type="PROSITE" id="PS50127"/>
    </source>
</evidence>
<dbReference type="GO" id="GO:0005634">
    <property type="term" value="C:nucleus"/>
    <property type="evidence" value="ECO:0007669"/>
    <property type="project" value="UniProtKB-SubCell"/>
</dbReference>
<dbReference type="Proteomes" id="UP000192927">
    <property type="component" value="Unassembled WGS sequence"/>
</dbReference>
<feature type="domain" description="UBC core" evidence="16">
    <location>
        <begin position="4"/>
        <end position="164"/>
    </location>
</feature>
<keyword evidence="18" id="KW-1185">Reference proteome</keyword>
<dbReference type="GO" id="GO:0005737">
    <property type="term" value="C:cytoplasm"/>
    <property type="evidence" value="ECO:0007669"/>
    <property type="project" value="UniProtKB-SubCell"/>
</dbReference>
<keyword evidence="4" id="KW-0963">Cytoplasm</keyword>
<evidence type="ECO:0000256" key="6">
    <source>
        <dbReference type="ARBA" id="ARBA00022703"/>
    </source>
</evidence>
<dbReference type="PANTHER" id="PTHR46116">
    <property type="entry name" value="(E3-INDEPENDENT) E2 UBIQUITIN-CONJUGATING ENZYME"/>
    <property type="match status" value="1"/>
</dbReference>
<evidence type="ECO:0000256" key="10">
    <source>
        <dbReference type="ARBA" id="ARBA00023242"/>
    </source>
</evidence>
<evidence type="ECO:0000256" key="12">
    <source>
        <dbReference type="ARBA" id="ARBA00041798"/>
    </source>
</evidence>
<keyword evidence="9" id="KW-0067">ATP-binding</keyword>
<evidence type="ECO:0000256" key="8">
    <source>
        <dbReference type="ARBA" id="ARBA00022786"/>
    </source>
</evidence>
<evidence type="ECO:0000256" key="2">
    <source>
        <dbReference type="ARBA" id="ARBA00004496"/>
    </source>
</evidence>
<evidence type="ECO:0000256" key="4">
    <source>
        <dbReference type="ARBA" id="ARBA00022490"/>
    </source>
</evidence>
<evidence type="ECO:0000256" key="1">
    <source>
        <dbReference type="ARBA" id="ARBA00004123"/>
    </source>
</evidence>
<dbReference type="GO" id="GO:0043066">
    <property type="term" value="P:negative regulation of apoptotic process"/>
    <property type="evidence" value="ECO:0007669"/>
    <property type="project" value="TreeGrafter"/>
</dbReference>
<accession>A0A1W5DC61</accession>
<evidence type="ECO:0000256" key="9">
    <source>
        <dbReference type="ARBA" id="ARBA00022840"/>
    </source>
</evidence>
<evidence type="ECO:0000256" key="5">
    <source>
        <dbReference type="ARBA" id="ARBA00022679"/>
    </source>
</evidence>
<evidence type="ECO:0000313" key="18">
    <source>
        <dbReference type="Proteomes" id="UP000192927"/>
    </source>
</evidence>
<evidence type="ECO:0000256" key="15">
    <source>
        <dbReference type="SAM" id="MobiDB-lite"/>
    </source>
</evidence>
<keyword evidence="10" id="KW-0539">Nucleus</keyword>
<dbReference type="PROSITE" id="PS50127">
    <property type="entry name" value="UBC_2"/>
    <property type="match status" value="2"/>
</dbReference>
<dbReference type="EC" id="2.3.2.23" evidence="3"/>
<dbReference type="GO" id="GO:0061631">
    <property type="term" value="F:ubiquitin conjugating enzyme activity"/>
    <property type="evidence" value="ECO:0007669"/>
    <property type="project" value="UniProtKB-EC"/>
</dbReference>
<evidence type="ECO:0000256" key="3">
    <source>
        <dbReference type="ARBA" id="ARBA00012486"/>
    </source>
</evidence>
<dbReference type="InterPro" id="IPR000608">
    <property type="entry name" value="UBC"/>
</dbReference>
<protein>
    <recommendedName>
        <fullName evidence="11">Ubiquitin-conjugating enzyme E2 Z</fullName>
        <ecNumber evidence="3">2.3.2.23</ecNumber>
    </recommendedName>
    <alternativeName>
        <fullName evidence="12">E2 ubiquitin-conjugating enzyme Z</fullName>
    </alternativeName>
    <alternativeName>
        <fullName evidence="14">Ubiquitin carrier protein Z</fullName>
    </alternativeName>
    <alternativeName>
        <fullName evidence="13">Ubiquitin-protein ligase Z</fullName>
    </alternativeName>
</protein>
<keyword evidence="6" id="KW-0053">Apoptosis</keyword>
<keyword evidence="8" id="KW-0833">Ubl conjugation pathway</keyword>
<evidence type="ECO:0000256" key="14">
    <source>
        <dbReference type="ARBA" id="ARBA00042401"/>
    </source>
</evidence>
<proteinExistence type="predicted"/>
<dbReference type="SMART" id="SM00212">
    <property type="entry name" value="UBCc"/>
    <property type="match status" value="1"/>
</dbReference>
<name>A0A1W5DC61_9LECA</name>
<sequence>MSNQAILRITRELGEIQKNSDLSLAVACRDVDVRNVKALIVGPPETPYEFGFFEFSVKFPKEYPGKAPYINATTTNGGRCRFNPNIYAQGKVCLSILGTWRGERGEEWSSAQGLESILISIQSLMSSNPYENEPGYEHADSGEDKKNKAHYVAKIRHENLRIAVIQRLEDFLGIHPDGSVDEPPPVEPPFRTEYDSDPEDDSSSTFEPFKDLIKRRFLWYHESYLLSIAEAEKEVAVNQLFVTMPFEGGGNSMVGKFNYPDLKRRITLIGKVLNQETERWAEEGLVQVRKETSFAAGLVRQLELIVETYKKNEMVTLDIDFMDKNPFVWLLTYFGRPMTQLDGGMFRIRISISPRFPEELPRVVFETPIYHHRVSKEGVLCYFPRRPDDIKSHIEAIIEAIEDESPPYDPRTMVHPEASKLFWGSVDDKKLYNRKLRRAVQRSTE</sequence>
<keyword evidence="5" id="KW-0808">Transferase</keyword>